<comment type="cofactor">
    <cofactor evidence="1">
        <name>Zn(2+)</name>
        <dbReference type="ChEBI" id="CHEBI:29105"/>
    </cofactor>
</comment>
<dbReference type="EMBL" id="CP027806">
    <property type="protein sequence ID" value="AXJ00867.1"/>
    <property type="molecule type" value="Genomic_DNA"/>
</dbReference>
<dbReference type="KEGG" id="cprv:CYPRO_1616"/>
<evidence type="ECO:0000256" key="2">
    <source>
        <dbReference type="ARBA" id="ARBA00022670"/>
    </source>
</evidence>
<evidence type="ECO:0000256" key="5">
    <source>
        <dbReference type="ARBA" id="ARBA00022833"/>
    </source>
</evidence>
<keyword evidence="3" id="KW-0479">Metal-binding</keyword>
<evidence type="ECO:0000256" key="6">
    <source>
        <dbReference type="ARBA" id="ARBA00023049"/>
    </source>
</evidence>
<dbReference type="CDD" id="cd12797">
    <property type="entry name" value="M23_peptidase"/>
    <property type="match status" value="1"/>
</dbReference>
<dbReference type="PANTHER" id="PTHR21666:SF288">
    <property type="entry name" value="CELL DIVISION PROTEIN YTFB"/>
    <property type="match status" value="1"/>
</dbReference>
<protein>
    <submittedName>
        <fullName evidence="9">Peptidase family M23</fullName>
    </submittedName>
</protein>
<feature type="transmembrane region" description="Helical" evidence="7">
    <location>
        <begin position="25"/>
        <end position="50"/>
    </location>
</feature>
<evidence type="ECO:0000259" key="8">
    <source>
        <dbReference type="Pfam" id="PF01551"/>
    </source>
</evidence>
<feature type="domain" description="M23ase beta-sheet core" evidence="8">
    <location>
        <begin position="197"/>
        <end position="295"/>
    </location>
</feature>
<organism evidence="9 10">
    <name type="scientific">Cyclonatronum proteinivorum</name>
    <dbReference type="NCBI Taxonomy" id="1457365"/>
    <lineage>
        <taxon>Bacteria</taxon>
        <taxon>Pseudomonadati</taxon>
        <taxon>Balneolota</taxon>
        <taxon>Balneolia</taxon>
        <taxon>Balneolales</taxon>
        <taxon>Cyclonatronaceae</taxon>
        <taxon>Cyclonatronum</taxon>
    </lineage>
</organism>
<dbReference type="Gene3D" id="3.10.450.350">
    <property type="match status" value="1"/>
</dbReference>
<keyword evidence="5" id="KW-0862">Zinc</keyword>
<dbReference type="GO" id="GO:0004222">
    <property type="term" value="F:metalloendopeptidase activity"/>
    <property type="evidence" value="ECO:0007669"/>
    <property type="project" value="TreeGrafter"/>
</dbReference>
<dbReference type="AlphaFoldDB" id="A0A345UK65"/>
<dbReference type="GO" id="GO:0006508">
    <property type="term" value="P:proteolysis"/>
    <property type="evidence" value="ECO:0007669"/>
    <property type="project" value="UniProtKB-KW"/>
</dbReference>
<evidence type="ECO:0000256" key="4">
    <source>
        <dbReference type="ARBA" id="ARBA00022801"/>
    </source>
</evidence>
<dbReference type="InterPro" id="IPR050570">
    <property type="entry name" value="Cell_wall_metabolism_enzyme"/>
</dbReference>
<keyword evidence="7" id="KW-1133">Transmembrane helix</keyword>
<keyword evidence="6" id="KW-0482">Metalloprotease</keyword>
<evidence type="ECO:0000313" key="10">
    <source>
        <dbReference type="Proteomes" id="UP000254808"/>
    </source>
</evidence>
<dbReference type="SUPFAM" id="SSF51261">
    <property type="entry name" value="Duplicated hybrid motif"/>
    <property type="match status" value="1"/>
</dbReference>
<dbReference type="InterPro" id="IPR011055">
    <property type="entry name" value="Dup_hybrid_motif"/>
</dbReference>
<keyword evidence="7" id="KW-0812">Transmembrane</keyword>
<dbReference type="RefSeq" id="WP_114984120.1">
    <property type="nucleotide sequence ID" value="NZ_CP027806.1"/>
</dbReference>
<dbReference type="GO" id="GO:0046872">
    <property type="term" value="F:metal ion binding"/>
    <property type="evidence" value="ECO:0007669"/>
    <property type="project" value="UniProtKB-KW"/>
</dbReference>
<proteinExistence type="predicted"/>
<gene>
    <name evidence="9" type="ORF">CYPRO_1616</name>
</gene>
<dbReference type="OrthoDB" id="9810477at2"/>
<keyword evidence="7" id="KW-0472">Membrane</keyword>
<dbReference type="Gene3D" id="2.70.70.10">
    <property type="entry name" value="Glucose Permease (Domain IIA)"/>
    <property type="match status" value="1"/>
</dbReference>
<keyword evidence="2" id="KW-0645">Protease</keyword>
<dbReference type="PANTHER" id="PTHR21666">
    <property type="entry name" value="PEPTIDASE-RELATED"/>
    <property type="match status" value="1"/>
</dbReference>
<keyword evidence="4" id="KW-0378">Hydrolase</keyword>
<reference evidence="9 10" key="1">
    <citation type="submission" date="2018-03" db="EMBL/GenBank/DDBJ databases">
        <title>Phenotypic and genomic properties of Cyclonatronum proteinivorum gen. nov., sp. nov., a haloalkaliphilic bacteroidete from soda lakes possessing Na+-translocating rhodopsin.</title>
        <authorList>
            <person name="Toshchakov S.V."/>
            <person name="Korzhenkov A."/>
            <person name="Samarov N.I."/>
            <person name="Kublanov I.V."/>
            <person name="Muntyan M.S."/>
            <person name="Sorokin D.Y."/>
        </authorList>
    </citation>
    <scope>NUCLEOTIDE SEQUENCE [LARGE SCALE GENOMIC DNA]</scope>
    <source>
        <strain evidence="9 10">Omega</strain>
    </source>
</reference>
<dbReference type="Pfam" id="PF01551">
    <property type="entry name" value="Peptidase_M23"/>
    <property type="match status" value="1"/>
</dbReference>
<evidence type="ECO:0000256" key="7">
    <source>
        <dbReference type="SAM" id="Phobius"/>
    </source>
</evidence>
<dbReference type="Proteomes" id="UP000254808">
    <property type="component" value="Chromosome"/>
</dbReference>
<name>A0A345UK65_9BACT</name>
<accession>A0A345UK65</accession>
<evidence type="ECO:0000256" key="1">
    <source>
        <dbReference type="ARBA" id="ARBA00001947"/>
    </source>
</evidence>
<evidence type="ECO:0000313" key="9">
    <source>
        <dbReference type="EMBL" id="AXJ00867.1"/>
    </source>
</evidence>
<sequence length="324" mass="36651">MKNLYYYDPHQCQFVVVEYSKKDKILHTLTTSLLIGIVVAGFFITSLVYLSGSPAELALRAENRVLLNQHLQHQNVIGQLSDRLYDISLRDNEVYRTVLGMEPINEDERMAGAGGADLFVSFEGLAPSTTALLRQTSSELENIEQRLRIQQYSFDEVREFYNRNNEKMRHLPILRPIDSIILSGFGMRTHPVLGVRRMHEGLDFRASIGTPIYAPGDGVIKYAANRAGGYGLTIDIDHGHGYMTRYAHLSALGEGIRAGRQVTRGQHIGYTGRSGVVSGPHLHYEIHRNGRPVDPLNYLFADLTPQEYQLFTRIHRSQQRGLLE</sequence>
<keyword evidence="10" id="KW-1185">Reference proteome</keyword>
<evidence type="ECO:0000256" key="3">
    <source>
        <dbReference type="ARBA" id="ARBA00022723"/>
    </source>
</evidence>
<dbReference type="InterPro" id="IPR016047">
    <property type="entry name" value="M23ase_b-sheet_dom"/>
</dbReference>